<comment type="subcellular location">
    <subcellularLocation>
        <location evidence="1">Cytoplasm</location>
    </subcellularLocation>
</comment>
<comment type="similarity">
    <text evidence="2">Belongs to the EspG family.</text>
</comment>
<keyword evidence="3" id="KW-0963">Cytoplasm</keyword>
<accession>A0A317NWU6</accession>
<sequence length="260" mass="28798">MNQPPTTAGWRLSPAEFALTLEGNGRDRIPYPLRRRPEFAESLEVLGERRRATALRMREIYDQDLHRVFEVLLEPRVRVEIEGFTGPGQTEAVRIYAGISGAEATLAVQAPGATREDGGDITLTRLPASAVAAQIVATLPQVVGGSLPRFEGRRADLDAPVYARNPTRLSPIEQLQKFFRRPRSGTGEITVYPGFALDARPTDDGSAFLWLDYPDDGRYLMQYHDADSFTVIPGPPAEITRRLQTRIDTMARRADHAGAS</sequence>
<proteinExistence type="inferred from homology"/>
<keyword evidence="6" id="KW-1185">Reference proteome</keyword>
<reference evidence="5 6" key="1">
    <citation type="submission" date="2018-05" db="EMBL/GenBank/DDBJ databases">
        <title>Genomic Encyclopedia of Type Strains, Phase IV (KMG-IV): sequencing the most valuable type-strain genomes for metagenomic binning, comparative biology and taxonomic classification.</title>
        <authorList>
            <person name="Goeker M."/>
        </authorList>
    </citation>
    <scope>NUCLEOTIDE SEQUENCE [LARGE SCALE GENOMIC DNA]</scope>
    <source>
        <strain evidence="5 6">DSM 44717</strain>
    </source>
</reference>
<evidence type="ECO:0000256" key="3">
    <source>
        <dbReference type="ARBA" id="ARBA00022490"/>
    </source>
</evidence>
<dbReference type="RefSeq" id="WP_244198123.1">
    <property type="nucleotide sequence ID" value="NZ_QGTL01000002.1"/>
</dbReference>
<gene>
    <name evidence="5" type="ORF">DFR69_102515</name>
</gene>
<evidence type="ECO:0000256" key="2">
    <source>
        <dbReference type="ARBA" id="ARBA00006411"/>
    </source>
</evidence>
<dbReference type="EMBL" id="QGTL01000002">
    <property type="protein sequence ID" value="PWV79452.1"/>
    <property type="molecule type" value="Genomic_DNA"/>
</dbReference>
<evidence type="ECO:0000313" key="5">
    <source>
        <dbReference type="EMBL" id="PWV79452.1"/>
    </source>
</evidence>
<organism evidence="5 6">
    <name type="scientific">Nocardia neocaledoniensis</name>
    <dbReference type="NCBI Taxonomy" id="236511"/>
    <lineage>
        <taxon>Bacteria</taxon>
        <taxon>Bacillati</taxon>
        <taxon>Actinomycetota</taxon>
        <taxon>Actinomycetes</taxon>
        <taxon>Mycobacteriales</taxon>
        <taxon>Nocardiaceae</taxon>
        <taxon>Nocardia</taxon>
    </lineage>
</organism>
<evidence type="ECO:0000313" key="6">
    <source>
        <dbReference type="Proteomes" id="UP000246410"/>
    </source>
</evidence>
<keyword evidence="4" id="KW-0143">Chaperone</keyword>
<evidence type="ECO:0000256" key="1">
    <source>
        <dbReference type="ARBA" id="ARBA00004496"/>
    </source>
</evidence>
<dbReference type="Proteomes" id="UP000246410">
    <property type="component" value="Unassembled WGS sequence"/>
</dbReference>
<dbReference type="Pfam" id="PF14011">
    <property type="entry name" value="ESX-1_EspG"/>
    <property type="match status" value="1"/>
</dbReference>
<evidence type="ECO:0000256" key="4">
    <source>
        <dbReference type="ARBA" id="ARBA00023186"/>
    </source>
</evidence>
<dbReference type="AlphaFoldDB" id="A0A317NWU6"/>
<name>A0A317NWU6_9NOCA</name>
<dbReference type="InterPro" id="IPR025734">
    <property type="entry name" value="EspG"/>
</dbReference>
<comment type="caution">
    <text evidence="5">The sequence shown here is derived from an EMBL/GenBank/DDBJ whole genome shotgun (WGS) entry which is preliminary data.</text>
</comment>
<protein>
    <submittedName>
        <fullName evidence="5">ESAT-6 protein secretion system EspG family protein</fullName>
    </submittedName>
</protein>